<geneLocation type="plasmid" evidence="1 2">
    <name>pACMV1</name>
</geneLocation>
<dbReference type="AlphaFoldDB" id="F0J7J0"/>
<name>F0J7J0_ACIMA</name>
<dbReference type="EMBL" id="AP012036">
    <property type="protein sequence ID" value="BAJ83057.1"/>
    <property type="molecule type" value="Genomic_DNA"/>
</dbReference>
<dbReference type="KEGG" id="amv:ACMV_P1_02610"/>
<dbReference type="HOGENOM" id="CLU_1536805_0_0_5"/>
<accession>F0J7J0</accession>
<evidence type="ECO:0000313" key="1">
    <source>
        <dbReference type="EMBL" id="BAJ83057.1"/>
    </source>
</evidence>
<organism evidence="1 2">
    <name type="scientific">Acidiphilium multivorum (strain DSM 11245 / JCM 8867 / NBRC 100883 / AIU 301)</name>
    <dbReference type="NCBI Taxonomy" id="926570"/>
    <lineage>
        <taxon>Bacteria</taxon>
        <taxon>Pseudomonadati</taxon>
        <taxon>Pseudomonadota</taxon>
        <taxon>Alphaproteobacteria</taxon>
        <taxon>Acetobacterales</taxon>
        <taxon>Acidocellaceae</taxon>
        <taxon>Acidiphilium</taxon>
    </lineage>
</organism>
<dbReference type="Proteomes" id="UP000007100">
    <property type="component" value="Plasmid pACMV1"/>
</dbReference>
<proteinExistence type="predicted"/>
<keyword evidence="2" id="KW-1185">Reference proteome</keyword>
<keyword evidence="1" id="KW-0614">Plasmid</keyword>
<evidence type="ECO:0000313" key="2">
    <source>
        <dbReference type="Proteomes" id="UP000007100"/>
    </source>
</evidence>
<sequence length="174" mass="19668">MLGGRKIQLAEECLYSAHDFAVQVKLLRLVSPNNLDTEKKIEELRKTLWQFQRSFLIINYYLKSPISEEIPKAFIDFFASLDTNFRILKQSDFQQPPLVVQGASLLAAAAASSSRQHYDNALDIFYGNRQNDPIEATYGERVNELHGILQPILTPNRGCLGWLIDKAAAAVQQS</sequence>
<gene>
    <name evidence="1" type="ordered locus">ACMV_P1_02610</name>
</gene>
<reference evidence="1 2" key="1">
    <citation type="submission" date="2010-12" db="EMBL/GenBank/DDBJ databases">
        <title>Whole genome sequence of Acidiphilium multivorum AIU301.</title>
        <authorList>
            <person name="Narita-Yamada S."/>
            <person name="Nakamura S."/>
            <person name="Ito N."/>
            <person name="Takarada H."/>
            <person name="Katano Y."/>
            <person name="Nakazawa H."/>
            <person name="Hosoyama A."/>
            <person name="Yamada R."/>
            <person name="Fujita N."/>
        </authorList>
    </citation>
    <scope>NUCLEOTIDE SEQUENCE [LARGE SCALE GENOMIC DNA]</scope>
    <source>
        <strain evidence="2">DSM 11245 / JCM 8867 / AIU301</strain>
        <plasmid evidence="1 2">pACMV1</plasmid>
    </source>
</reference>
<protein>
    <submittedName>
        <fullName evidence="1">Uncharacterized protein</fullName>
    </submittedName>
</protein>